<sequence length="428" mass="48963">MRIAQQLFILLAIITLLSSCEKENDTPKTDYSIQSNSNFELTSKHENGWIKQGQYERSGEPSAEFEYYANGYIKTAKVYASYPKQHLYMEVGRSETNKPLWSKYYTPEGNLWFETKYENGFPLVKKIYSDKGTAIHSYTNAELTSVEFTSADKSNTTKTTYNKAAGTRNVSINLSGQDILNKTYPYQEQVGSGIYTGNHVPVANPFGATEASYYTLNQSFSQSPTWQTTANPIEFMYPFRLFDEFYNPGDYFATKFAVSTELYQSVIEQYPITEKGVLIGGGSYQDGYQHFQNNWQVRDSLRKIYNENPELYKLKYGNEYVAKLGYGKMFFIIGAIRNLPTQNEAANKIKKVAQKHMNNLISGDQELTTTEQGLLNKVWFEVKFFSTLKKHQNGVVINSSQSYKNAIMEVNDAEPSLVQMKYESLENL</sequence>
<name>A0ABS0TK07_9FLAO</name>
<evidence type="ECO:0000313" key="1">
    <source>
        <dbReference type="EMBL" id="MBI6121382.1"/>
    </source>
</evidence>
<dbReference type="PROSITE" id="PS51257">
    <property type="entry name" value="PROKAR_LIPOPROTEIN"/>
    <property type="match status" value="1"/>
</dbReference>
<protein>
    <recommendedName>
        <fullName evidence="3">MORN repeat variant</fullName>
    </recommendedName>
</protein>
<accession>A0ABS0TK07</accession>
<dbReference type="EMBL" id="JAEHNY010000017">
    <property type="protein sequence ID" value="MBI6121382.1"/>
    <property type="molecule type" value="Genomic_DNA"/>
</dbReference>
<proteinExistence type="predicted"/>
<evidence type="ECO:0008006" key="3">
    <source>
        <dbReference type="Google" id="ProtNLM"/>
    </source>
</evidence>
<reference evidence="1 2" key="1">
    <citation type="submission" date="2020-12" db="EMBL/GenBank/DDBJ databases">
        <title>Salegentibacter orientalis sp. nov., isolated from costal sediment.</title>
        <authorList>
            <person name="Lian F.-B."/>
        </authorList>
    </citation>
    <scope>NUCLEOTIDE SEQUENCE [LARGE SCALE GENOMIC DNA]</scope>
    <source>
        <strain evidence="1 2">F60176</strain>
    </source>
</reference>
<comment type="caution">
    <text evidence="1">The sequence shown here is derived from an EMBL/GenBank/DDBJ whole genome shotgun (WGS) entry which is preliminary data.</text>
</comment>
<organism evidence="1 2">
    <name type="scientific">Salegentibacter maritimus</name>
    <dbReference type="NCBI Taxonomy" id="2794347"/>
    <lineage>
        <taxon>Bacteria</taxon>
        <taxon>Pseudomonadati</taxon>
        <taxon>Bacteroidota</taxon>
        <taxon>Flavobacteriia</taxon>
        <taxon>Flavobacteriales</taxon>
        <taxon>Flavobacteriaceae</taxon>
        <taxon>Salegentibacter</taxon>
    </lineage>
</organism>
<keyword evidence="2" id="KW-1185">Reference proteome</keyword>
<gene>
    <name evidence="1" type="ORF">I6U50_15250</name>
</gene>
<dbReference type="Proteomes" id="UP000635665">
    <property type="component" value="Unassembled WGS sequence"/>
</dbReference>
<evidence type="ECO:0000313" key="2">
    <source>
        <dbReference type="Proteomes" id="UP000635665"/>
    </source>
</evidence>
<dbReference type="RefSeq" id="WP_198639479.1">
    <property type="nucleotide sequence ID" value="NZ_JAEHNY010000017.1"/>
</dbReference>